<dbReference type="PANTHER" id="PTHR33163:SF40">
    <property type="entry name" value="PROTEIN TIC 214"/>
    <property type="match status" value="1"/>
</dbReference>
<comment type="subcellular location">
    <subcellularLocation>
        <location evidence="1">Plastid</location>
        <location evidence="1">Chloroplast inner membrane</location>
    </subcellularLocation>
</comment>
<proteinExistence type="inferred from homology"/>
<keyword evidence="1" id="KW-0472">Membrane</keyword>
<feature type="region of interest" description="Disordered" evidence="2">
    <location>
        <begin position="831"/>
        <end position="878"/>
    </location>
</feature>
<dbReference type="GO" id="GO:0015031">
    <property type="term" value="P:protein transport"/>
    <property type="evidence" value="ECO:0007669"/>
    <property type="project" value="UniProtKB-KW"/>
</dbReference>
<feature type="transmembrane region" description="Helical" evidence="1">
    <location>
        <begin position="60"/>
        <end position="81"/>
    </location>
</feature>
<feature type="region of interest" description="Disordered" evidence="2">
    <location>
        <begin position="1310"/>
        <end position="1329"/>
    </location>
</feature>
<feature type="region of interest" description="Disordered" evidence="2">
    <location>
        <begin position="1515"/>
        <end position="1542"/>
    </location>
</feature>
<comment type="subunit">
    <text evidence="1">Part of the Tic complex.</text>
</comment>
<dbReference type="GO" id="GO:0009706">
    <property type="term" value="C:chloroplast inner membrane"/>
    <property type="evidence" value="ECO:0007669"/>
    <property type="project" value="UniProtKB-SubCell"/>
</dbReference>
<keyword evidence="1" id="KW-0813">Transport</keyword>
<accession>A0A6C0U8E2</accession>
<keyword evidence="1" id="KW-0812">Transmembrane</keyword>
<evidence type="ECO:0000256" key="2">
    <source>
        <dbReference type="SAM" id="MobiDB-lite"/>
    </source>
</evidence>
<geneLocation type="chloroplast" evidence="3"/>
<gene>
    <name evidence="3" type="primary">ycf1</name>
    <name evidence="1" type="synonym">TIC214</name>
</gene>
<evidence type="ECO:0000256" key="1">
    <source>
        <dbReference type="RuleBase" id="RU364085"/>
    </source>
</evidence>
<sequence>MTQKWASRLCALEISLSPWIRSSSSLILLGSYCGSVAALPTSLSRAPSVRASLLSKGGFISARSVASGLVMGPLVIISSMYPPHLYVVLVKPHAVTLLVLPCILLYWYRPLRRRVGMRLHTTKLRAPIGPHTVASGDAKIWVRRSALLDIIILSLFHHITASSPALARPAKLSAPRHSNQFLPAISSFCGWSGGSIPLERSVELAVPEIDPVDDGSHELARSARMSIVCRIPSIIVIASCSLYLGRAPVPVPFQEPRYESRSDGGAREFSWLNAWPASAFDYQKGVRPFRYVKDCYDTTSPVRKELSQYYFHASAGPAGKRILSLSSSPGLSIFDENLDRFTNLSLLGIPLATHGDPLRKEWVVGAASIRKESNLSDELTNRTEALSGGYSLVKVIDGDNGLSDCRKSVSAKVHDTFISNGLRGRIAGPRSTRLFARGSRQIASNSFRRNSTGAVIGGKRDTTGNHHRRERSLLLADVTKRNSYFSPITEVPRSRMVRLPYVLKRKPRWIPKLVSDPLSAGSSNNDDIRSAKVKNADYAVNDRTGVYKVMKRPVPQPDYRRNLITGSMRARRRKTLVWESLQFRTHTPFFLRTIDNLAPLSAGIDAKTTMRRFAGEEDNGMKPLLPRAGTAAANRTAAAKRWDSATAHWIRGCLLIAQLYLRRNVVLPILIIFKNACYLIVSRTDERKEDWNELNKEICMGCNYDGTAGVSATGLPQQWHREGFQIKIVNPFYLKDRHGFTPRQSGLLGDRMKISPTETRSKTSKSVLSYGTSSYGGNGSAGKEMEFGHLTVLGYLTESPSGDRIKRPHFWRLLLLKLVGKWGDTPWMRKIRNGNLTSRPAGDSNTYSGSRLPELNASTEPTKNDRVPGTGPSSRRRERHLLVRLDGEINDFSTPMSERDYCPVAVPDRPEYRVQMDTKELECLVACSGNAGGGRRVTSSLDTEGVVRSGSIGRDHRRGYSDDGSGTGSTPTYRIVVRVRGRCLRLIRIRTRFVRILLISGFRAAAFTRRFPPIRLDIQLVTKWTKYLLEVRHAIMHLGRSESSLGTEKDPSMRAGGPLLTTGEIRGDSLEVGPDRRNVGVVSQAYVLNGIWRLGTTVSNFCPTGPRYSERNPLVREGTARSAPGGQQGVLGKGPWARGEGDRDEGRLRDLRRYNVPSEIWCRIAPRGWKIGVERLRTRNRSSDNSPDKEQPITSSGTIRQGMNFKLAADAGRPERMNELYRSNRLLQSYLDAVLQDSDTRGFGGPRRMRGGAVSNNHTSEGRDQTASGNGWSSLKFQTNERKNPPFDPGTHSWMYIDIDERPHISEIPAESPATRYPDPACKPDVSSAGRYAHAGRRGTYDWVEMESRESHIEGRWDLSSGRIAARTGKMRDTMNILHAVSVGSNTEYTQKGIRVKSLYESMSGDTASPLLYHAALTDSTNGMPRDSGHHITAGANGRFLTRKMLSVLPDFRSRFRGMLDSTAYHDESVSRMRILGDVDGAVSSYSSRIGDTLLPRRLVEPRVLELLRSARSEGWGGSKEGAAGDNEQRSKEPPMQYRNTGGGGIQMVSSILWPGYRLEDPSRMNRPWFHTNNGSQFATSRVCIYPSTRVSMNQVGVVAPTGDDRGMGPPPSWRCQCHKLSRVGSKRIP</sequence>
<dbReference type="EMBL" id="MN894555">
    <property type="protein sequence ID" value="QIB71386.1"/>
    <property type="molecule type" value="Genomic_DNA"/>
</dbReference>
<feature type="transmembrane region" description="Helical" evidence="1">
    <location>
        <begin position="227"/>
        <end position="245"/>
    </location>
</feature>
<feature type="compositionally biased region" description="Polar residues" evidence="2">
    <location>
        <begin position="1192"/>
        <end position="1201"/>
    </location>
</feature>
<keyword evidence="1 3" id="KW-0934">Plastid</keyword>
<keyword evidence="1" id="KW-0653">Protein transport</keyword>
<evidence type="ECO:0000313" key="3">
    <source>
        <dbReference type="EMBL" id="QIB71386.1"/>
    </source>
</evidence>
<dbReference type="InterPro" id="IPR008896">
    <property type="entry name" value="TIC214"/>
</dbReference>
<feature type="compositionally biased region" description="Polar residues" evidence="2">
    <location>
        <begin position="1254"/>
        <end position="1278"/>
    </location>
</feature>
<dbReference type="PANTHER" id="PTHR33163">
    <property type="entry name" value="PROTEIN TIC 214-RELATED"/>
    <property type="match status" value="1"/>
</dbReference>
<reference evidence="3" key="1">
    <citation type="submission" date="2019-12" db="EMBL/GenBank/DDBJ databases">
        <title>The complete chloroplast genome of Selaginella tamariscina (Beauv.) Spring (Selaginellaceae).</title>
        <authorList>
            <person name="Park J."/>
            <person name="Park C.-H."/>
            <person name="Kim Y."/>
        </authorList>
    </citation>
    <scope>NUCLEOTIDE SEQUENCE</scope>
    <source>
        <strain evidence="3">KR</strain>
    </source>
</reference>
<keyword evidence="1" id="KW-1001">Plastid inner membrane</keyword>
<keyword evidence="1" id="KW-1133">Transmembrane helix</keyword>
<feature type="transmembrane region" description="Helical" evidence="1">
    <location>
        <begin position="87"/>
        <end position="108"/>
    </location>
</feature>
<organism evidence="3">
    <name type="scientific">Selaginella tamariscina</name>
    <dbReference type="NCBI Taxonomy" id="137178"/>
    <lineage>
        <taxon>Eukaryota</taxon>
        <taxon>Viridiplantae</taxon>
        <taxon>Streptophyta</taxon>
        <taxon>Embryophyta</taxon>
        <taxon>Tracheophyta</taxon>
        <taxon>Lycopodiopsida</taxon>
        <taxon>Selaginellales</taxon>
        <taxon>Selaginellaceae</taxon>
        <taxon>Selaginella</taxon>
    </lineage>
</organism>
<comment type="function">
    <text evidence="1">Involved in protein precursor import into chloroplasts. May be part of an intermediate translocation complex acting as a protein-conducting channel at the inner envelope.</text>
</comment>
<feature type="region of interest" description="Disordered" evidence="2">
    <location>
        <begin position="1179"/>
        <end position="1202"/>
    </location>
</feature>
<protein>
    <recommendedName>
        <fullName evidence="1">Protein TIC 214</fullName>
    </recommendedName>
    <alternativeName>
        <fullName evidence="1">Translocon at the inner envelope membrane of chloroplasts 214</fullName>
    </alternativeName>
</protein>
<comment type="similarity">
    <text evidence="1">Belongs to the TIC214 family.</text>
</comment>
<feature type="region of interest" description="Disordered" evidence="2">
    <location>
        <begin position="1241"/>
        <end position="1289"/>
    </location>
</feature>
<name>A0A6C0U8E2_9TRAC</name>
<dbReference type="Pfam" id="PF05758">
    <property type="entry name" value="Ycf1"/>
    <property type="match status" value="3"/>
</dbReference>
<feature type="region of interest" description="Disordered" evidence="2">
    <location>
        <begin position="1117"/>
        <end position="1144"/>
    </location>
</feature>
<keyword evidence="1 3" id="KW-0150">Chloroplast</keyword>
<feature type="compositionally biased region" description="Polar residues" evidence="2">
    <location>
        <begin position="834"/>
        <end position="849"/>
    </location>
</feature>